<keyword evidence="1" id="KW-0812">Transmembrane</keyword>
<keyword evidence="3" id="KW-1185">Reference proteome</keyword>
<dbReference type="Proteomes" id="UP000567922">
    <property type="component" value="Unassembled WGS sequence"/>
</dbReference>
<dbReference type="AlphaFoldDB" id="A0A839RTU5"/>
<feature type="transmembrane region" description="Helical" evidence="1">
    <location>
        <begin position="21"/>
        <end position="40"/>
    </location>
</feature>
<comment type="caution">
    <text evidence="2">The sequence shown here is derived from an EMBL/GenBank/DDBJ whole genome shotgun (WGS) entry which is preliminary data.</text>
</comment>
<sequence>MGNSEKEFIDEQVRRMQRVRLVISAVVFVITLILVIGLALI</sequence>
<dbReference type="EMBL" id="JACHWS010000004">
    <property type="protein sequence ID" value="MBB3039757.1"/>
    <property type="molecule type" value="Genomic_DNA"/>
</dbReference>
<protein>
    <submittedName>
        <fullName evidence="2">Uncharacterized protein</fullName>
    </submittedName>
</protein>
<keyword evidence="1" id="KW-1133">Transmembrane helix</keyword>
<proteinExistence type="predicted"/>
<dbReference type="RefSeq" id="WP_260152982.1">
    <property type="nucleotide sequence ID" value="NZ_BDDI01000026.1"/>
</dbReference>
<gene>
    <name evidence="2" type="ORF">FHU29_004245</name>
</gene>
<reference evidence="2 3" key="1">
    <citation type="submission" date="2020-08" db="EMBL/GenBank/DDBJ databases">
        <title>Sequencing the genomes of 1000 actinobacteria strains.</title>
        <authorList>
            <person name="Klenk H.-P."/>
        </authorList>
    </citation>
    <scope>NUCLEOTIDE SEQUENCE [LARGE SCALE GENOMIC DNA]</scope>
    <source>
        <strain evidence="2 3">DSM 45258</strain>
    </source>
</reference>
<keyword evidence="1" id="KW-0472">Membrane</keyword>
<evidence type="ECO:0000313" key="3">
    <source>
        <dbReference type="Proteomes" id="UP000567922"/>
    </source>
</evidence>
<evidence type="ECO:0000256" key="1">
    <source>
        <dbReference type="SAM" id="Phobius"/>
    </source>
</evidence>
<accession>A0A839RTU5</accession>
<evidence type="ECO:0000313" key="2">
    <source>
        <dbReference type="EMBL" id="MBB3039757.1"/>
    </source>
</evidence>
<name>A0A839RTU5_9ACTN</name>
<organism evidence="2 3">
    <name type="scientific">Hoyosella altamirensis</name>
    <dbReference type="NCBI Taxonomy" id="616997"/>
    <lineage>
        <taxon>Bacteria</taxon>
        <taxon>Bacillati</taxon>
        <taxon>Actinomycetota</taxon>
        <taxon>Actinomycetes</taxon>
        <taxon>Mycobacteriales</taxon>
        <taxon>Hoyosellaceae</taxon>
        <taxon>Hoyosella</taxon>
    </lineage>
</organism>